<proteinExistence type="predicted"/>
<keyword evidence="1" id="KW-0812">Transmembrane</keyword>
<feature type="transmembrane region" description="Helical" evidence="1">
    <location>
        <begin position="14"/>
        <end position="35"/>
    </location>
</feature>
<gene>
    <name evidence="2" type="ORF">Fcan01_28331</name>
</gene>
<keyword evidence="1" id="KW-0472">Membrane</keyword>
<organism evidence="2 3">
    <name type="scientific">Folsomia candida</name>
    <name type="common">Springtail</name>
    <dbReference type="NCBI Taxonomy" id="158441"/>
    <lineage>
        <taxon>Eukaryota</taxon>
        <taxon>Metazoa</taxon>
        <taxon>Ecdysozoa</taxon>
        <taxon>Arthropoda</taxon>
        <taxon>Hexapoda</taxon>
        <taxon>Collembola</taxon>
        <taxon>Entomobryomorpha</taxon>
        <taxon>Isotomoidea</taxon>
        <taxon>Isotomidae</taxon>
        <taxon>Proisotominae</taxon>
        <taxon>Folsomia</taxon>
    </lineage>
</organism>
<dbReference type="EMBL" id="LNIX01000069">
    <property type="protein sequence ID" value="OXA36901.1"/>
    <property type="molecule type" value="Genomic_DNA"/>
</dbReference>
<evidence type="ECO:0000313" key="2">
    <source>
        <dbReference type="EMBL" id="OXA36901.1"/>
    </source>
</evidence>
<evidence type="ECO:0000313" key="3">
    <source>
        <dbReference type="Proteomes" id="UP000198287"/>
    </source>
</evidence>
<feature type="transmembrane region" description="Helical" evidence="1">
    <location>
        <begin position="72"/>
        <end position="93"/>
    </location>
</feature>
<comment type="caution">
    <text evidence="2">The sequence shown here is derived from an EMBL/GenBank/DDBJ whole genome shotgun (WGS) entry which is preliminary data.</text>
</comment>
<protein>
    <submittedName>
        <fullName evidence="2">Uncharacterized protein</fullName>
    </submittedName>
</protein>
<accession>A0A226CWX9</accession>
<keyword evidence="1" id="KW-1133">Transmembrane helix</keyword>
<evidence type="ECO:0000256" key="1">
    <source>
        <dbReference type="SAM" id="Phobius"/>
    </source>
</evidence>
<reference evidence="2 3" key="1">
    <citation type="submission" date="2015-12" db="EMBL/GenBank/DDBJ databases">
        <title>The genome of Folsomia candida.</title>
        <authorList>
            <person name="Faddeeva A."/>
            <person name="Derks M.F."/>
            <person name="Anvar Y."/>
            <person name="Smit S."/>
            <person name="Van Straalen N."/>
            <person name="Roelofs D."/>
        </authorList>
    </citation>
    <scope>NUCLEOTIDE SEQUENCE [LARGE SCALE GENOMIC DNA]</scope>
    <source>
        <strain evidence="2 3">VU population</strain>
        <tissue evidence="2">Whole body</tissue>
    </source>
</reference>
<name>A0A226CWX9_FOLCA</name>
<dbReference type="AlphaFoldDB" id="A0A226CWX9"/>
<sequence length="145" mass="16263">MSTLLEELASPFDADIWTCAAICFTTLIIVLTLRLRRYISDGFLVVIGLSLENSASLSVYENSFRRKGYSMLGINALVLAWSLLVGTVLTNWYKMLLTMEMIIPKVYQSPWTSLMEVEGIRILMPSTHLVGVDFEATHQSTTPPI</sequence>
<keyword evidence="3" id="KW-1185">Reference proteome</keyword>
<dbReference type="Proteomes" id="UP000198287">
    <property type="component" value="Unassembled WGS sequence"/>
</dbReference>